<dbReference type="PANTHER" id="PTHR42732:SF1">
    <property type="entry name" value="BETA-MANNOSIDASE"/>
    <property type="match status" value="1"/>
</dbReference>
<feature type="domain" description="DUF4982" evidence="8">
    <location>
        <begin position="701"/>
        <end position="738"/>
    </location>
</feature>
<dbReference type="InterPro" id="IPR051913">
    <property type="entry name" value="GH2_Domain-Containing"/>
</dbReference>
<organism evidence="9 10">
    <name type="scientific">Metabacillus rhizolycopersici</name>
    <dbReference type="NCBI Taxonomy" id="2875709"/>
    <lineage>
        <taxon>Bacteria</taxon>
        <taxon>Bacillati</taxon>
        <taxon>Bacillota</taxon>
        <taxon>Bacilli</taxon>
        <taxon>Bacillales</taxon>
        <taxon>Bacillaceae</taxon>
        <taxon>Metabacillus</taxon>
    </lineage>
</organism>
<dbReference type="InterPro" id="IPR036156">
    <property type="entry name" value="Beta-gal/glucu_dom_sf"/>
</dbReference>
<dbReference type="RefSeq" id="WP_224140454.1">
    <property type="nucleotide sequence ID" value="NZ_JAIQUM010000045.1"/>
</dbReference>
<protein>
    <submittedName>
        <fullName evidence="9">Glycoside hydrolase family 2 protein</fullName>
    </submittedName>
</protein>
<evidence type="ECO:0000256" key="1">
    <source>
        <dbReference type="ARBA" id="ARBA00007401"/>
    </source>
</evidence>
<feature type="domain" description="Glycoside hydrolase family 2 catalytic" evidence="6">
    <location>
        <begin position="343"/>
        <end position="682"/>
    </location>
</feature>
<comment type="similarity">
    <text evidence="1 4">Belongs to the glycosyl hydrolase 2 family.</text>
</comment>
<evidence type="ECO:0000256" key="4">
    <source>
        <dbReference type="RuleBase" id="RU361154"/>
    </source>
</evidence>
<dbReference type="PROSITE" id="PS00719">
    <property type="entry name" value="GLYCOSYL_HYDROL_F2_1"/>
    <property type="match status" value="1"/>
</dbReference>
<evidence type="ECO:0000313" key="10">
    <source>
        <dbReference type="Proteomes" id="UP001165287"/>
    </source>
</evidence>
<dbReference type="GO" id="GO:0016787">
    <property type="term" value="F:hydrolase activity"/>
    <property type="evidence" value="ECO:0007669"/>
    <property type="project" value="UniProtKB-KW"/>
</dbReference>
<dbReference type="Proteomes" id="UP001165287">
    <property type="component" value="Unassembled WGS sequence"/>
</dbReference>
<dbReference type="InterPro" id="IPR023230">
    <property type="entry name" value="Glyco_hydro_2_CS"/>
</dbReference>
<comment type="caution">
    <text evidence="9">The sequence shown here is derived from an EMBL/GenBank/DDBJ whole genome shotgun (WGS) entry which is preliminary data.</text>
</comment>
<evidence type="ECO:0000256" key="3">
    <source>
        <dbReference type="ARBA" id="ARBA00023295"/>
    </source>
</evidence>
<dbReference type="PRINTS" id="PR00132">
    <property type="entry name" value="GLHYDRLASE2"/>
</dbReference>
<reference evidence="9" key="1">
    <citation type="submission" date="2024-05" db="EMBL/GenBank/DDBJ databases">
        <title>Metabacillus sp. nov., isolated from the rhizosphere soil of tomato plants.</title>
        <authorList>
            <person name="Ma R."/>
        </authorList>
    </citation>
    <scope>NUCLEOTIDE SEQUENCE</scope>
    <source>
        <strain evidence="9">DBTR6</strain>
    </source>
</reference>
<evidence type="ECO:0000259" key="8">
    <source>
        <dbReference type="Pfam" id="PF16355"/>
    </source>
</evidence>
<dbReference type="SUPFAM" id="SSF51445">
    <property type="entry name" value="(Trans)glycosidases"/>
    <property type="match status" value="1"/>
</dbReference>
<dbReference type="InterPro" id="IPR008979">
    <property type="entry name" value="Galactose-bd-like_sf"/>
</dbReference>
<dbReference type="PANTHER" id="PTHR42732">
    <property type="entry name" value="BETA-GALACTOSIDASE"/>
    <property type="match status" value="1"/>
</dbReference>
<proteinExistence type="inferred from homology"/>
<evidence type="ECO:0000256" key="2">
    <source>
        <dbReference type="ARBA" id="ARBA00022801"/>
    </source>
</evidence>
<evidence type="ECO:0000259" key="5">
    <source>
        <dbReference type="Pfam" id="PF00703"/>
    </source>
</evidence>
<dbReference type="EMBL" id="JAIQUM010000045">
    <property type="protein sequence ID" value="MBZ5752047.1"/>
    <property type="molecule type" value="Genomic_DNA"/>
</dbReference>
<dbReference type="Pfam" id="PF02837">
    <property type="entry name" value="Glyco_hydro_2_N"/>
    <property type="match status" value="1"/>
</dbReference>
<dbReference type="InterPro" id="IPR013783">
    <property type="entry name" value="Ig-like_fold"/>
</dbReference>
<dbReference type="Pfam" id="PF16355">
    <property type="entry name" value="DUF4982"/>
    <property type="match status" value="1"/>
</dbReference>
<dbReference type="SUPFAM" id="SSF49303">
    <property type="entry name" value="beta-Galactosidase/glucuronidase domain"/>
    <property type="match status" value="1"/>
</dbReference>
<feature type="domain" description="Glycosyl hydrolases family 2 sugar binding" evidence="7">
    <location>
        <begin position="102"/>
        <end position="202"/>
    </location>
</feature>
<dbReference type="InterPro" id="IPR032311">
    <property type="entry name" value="DUF4982"/>
</dbReference>
<dbReference type="Gene3D" id="3.20.20.80">
    <property type="entry name" value="Glycosidases"/>
    <property type="match status" value="1"/>
</dbReference>
<keyword evidence="2 4" id="KW-0378">Hydrolase</keyword>
<accession>A0ABS7UUQ8</accession>
<gene>
    <name evidence="9" type="ORF">K9V48_17760</name>
</gene>
<keyword evidence="10" id="KW-1185">Reference proteome</keyword>
<dbReference type="Pfam" id="PF02836">
    <property type="entry name" value="Glyco_hydro_2_C"/>
    <property type="match status" value="1"/>
</dbReference>
<feature type="domain" description="Glycoside hydrolase family 2 immunoglobulin-like beta-sandwich" evidence="5">
    <location>
        <begin position="224"/>
        <end position="336"/>
    </location>
</feature>
<dbReference type="InterPro" id="IPR017853">
    <property type="entry name" value="GH"/>
</dbReference>
<evidence type="ECO:0000259" key="7">
    <source>
        <dbReference type="Pfam" id="PF02837"/>
    </source>
</evidence>
<dbReference type="InterPro" id="IPR006103">
    <property type="entry name" value="Glyco_hydro_2_cat"/>
</dbReference>
<keyword evidence="3 4" id="KW-0326">Glycosidase</keyword>
<dbReference type="InterPro" id="IPR006101">
    <property type="entry name" value="Glyco_hydro_2"/>
</dbReference>
<dbReference type="SUPFAM" id="SSF49785">
    <property type="entry name" value="Galactose-binding domain-like"/>
    <property type="match status" value="1"/>
</dbReference>
<dbReference type="InterPro" id="IPR006104">
    <property type="entry name" value="Glyco_hydro_2_N"/>
</dbReference>
<dbReference type="Gene3D" id="2.60.120.260">
    <property type="entry name" value="Galactose-binding domain-like"/>
    <property type="match status" value="1"/>
</dbReference>
<sequence length="785" mass="88485">MKKRIFKLVPFLFTIFTLFQSILIMPTLNADAVNANESSTKDALVKTGRIVENIDDNWSFHKGDQGTKENFGVVKFNDNGWDKVSLPHTWNAEDGADGGNDYYKGDGWYRKVLNVPERYKGKALFLQFGAANKEAEVFINGKSVYTHMGGYTAFTVDITADVNYGKNNIVAVRVNNEVNDAIPLSGDFTFYGGLYRSVNLLVTDKTHIDVQDDGSSGVYVTIPNVESIKKKAEVTVKVPVKLDKEDYGSKSNLVTVKAVIKDAAGKKIESVELKSDGKQLQSAEVSEGSTVFTGTMKVKKPHLWNGLKDPYLYTVEVTVARKGEVIDQVMEKAGFRYYSVDPDKGFFLNGESYPLRGVDIHQDRKGYGNAVPDEVREEDLKLIKEIGANTMRAAHYPHSQFVYDRADEMGLVVWAEIPFVNHMTTSMGFVDNAEKQLTEMIKQNYNHPSIVTWGLQNELGGFGGYIKDSDLSQKKQYAKATELMKRLAAKAKELDPERLVTQAILGVPAIPELQINQNVMNQQLDWASNKVVKGSEIDKFIDLSSVNVYYGWYTPNVHDLDGALTAIHKNYPYAILGISEYGAGANPSQHQIIRDDFEWDGYEDSIDQWHPEEYQNYIHEISYFIIKKHPELWATHIWNIFDFGSDSRNEGGNPGINDKGLVTYDRQTKKDAFYFYKAQWNKVDPFVYITSRRYTERRESITPIKVYSNLNEVTLTVNGKDYGKGRLQQTGVFVWDNVELKTSDNVVVASAKKADGANITDSVTNWTVTTQPVSNNEASVKYHIQ</sequence>
<evidence type="ECO:0000259" key="6">
    <source>
        <dbReference type="Pfam" id="PF02836"/>
    </source>
</evidence>
<evidence type="ECO:0000313" key="9">
    <source>
        <dbReference type="EMBL" id="MBZ5752047.1"/>
    </source>
</evidence>
<dbReference type="Pfam" id="PF00703">
    <property type="entry name" value="Glyco_hydro_2"/>
    <property type="match status" value="1"/>
</dbReference>
<name>A0ABS7UUQ8_9BACI</name>
<dbReference type="Gene3D" id="2.60.40.10">
    <property type="entry name" value="Immunoglobulins"/>
    <property type="match status" value="2"/>
</dbReference>
<dbReference type="InterPro" id="IPR006102">
    <property type="entry name" value="Ig-like_GH2"/>
</dbReference>